<dbReference type="Proteomes" id="UP000283509">
    <property type="component" value="Unassembled WGS sequence"/>
</dbReference>
<comment type="caution">
    <text evidence="2">The sequence shown here is derived from an EMBL/GenBank/DDBJ whole genome shotgun (WGS) entry which is preliminary data.</text>
</comment>
<keyword evidence="3" id="KW-1185">Reference proteome</keyword>
<feature type="region of interest" description="Disordered" evidence="1">
    <location>
        <begin position="353"/>
        <end position="389"/>
    </location>
</feature>
<reference evidence="2 3" key="2">
    <citation type="submission" date="2019-01" db="EMBL/GenBank/DDBJ databases">
        <title>The decoding of complex shrimp genome reveals the adaptation for benthos swimmer, frequently molting mechanism and breeding impact on genome.</title>
        <authorList>
            <person name="Sun Y."/>
            <person name="Gao Y."/>
            <person name="Yu Y."/>
        </authorList>
    </citation>
    <scope>NUCLEOTIDE SEQUENCE [LARGE SCALE GENOMIC DNA]</scope>
    <source>
        <tissue evidence="2">Muscle</tissue>
    </source>
</reference>
<dbReference type="EMBL" id="QCYY01001655">
    <property type="protein sequence ID" value="ROT76488.1"/>
    <property type="molecule type" value="Genomic_DNA"/>
</dbReference>
<feature type="compositionally biased region" description="Polar residues" evidence="1">
    <location>
        <begin position="441"/>
        <end position="450"/>
    </location>
</feature>
<accession>A0A3R7QSD3</accession>
<feature type="region of interest" description="Disordered" evidence="1">
    <location>
        <begin position="423"/>
        <end position="470"/>
    </location>
</feature>
<gene>
    <name evidence="2" type="ORF">C7M84_004925</name>
</gene>
<reference evidence="2 3" key="1">
    <citation type="submission" date="2018-04" db="EMBL/GenBank/DDBJ databases">
        <authorList>
            <person name="Zhang X."/>
            <person name="Yuan J."/>
            <person name="Li F."/>
            <person name="Xiang J."/>
        </authorList>
    </citation>
    <scope>NUCLEOTIDE SEQUENCE [LARGE SCALE GENOMIC DNA]</scope>
    <source>
        <tissue evidence="2">Muscle</tissue>
    </source>
</reference>
<sequence length="470" mass="50424">MINPDIILAVNTPRPVVNGPRNALSIPFLPLSPILSSFPSSCSLPIFTFLSSSFSLLAPSVLLFLSFMFPSSSLAFSSFLISSLSSSLSFLPSPSPSSPFPSSLFLLLSPFSFSSPLFLSPSELSFPVILPISYLFSHYLSFSLLPLFLYPVTSTPSSSPLNHLSTLRLLCSSLPFPLLLLSLSFSPPLFLSLSLHLSTSLSSLSLVSTLSSPSPFYPKLLYASSSPPPVLSDLFSPPSLPLPRPSLPSSPLPVSPLSLPLPLQSPLSFPPSPSLPLPVCPFSPLPLSPADTSLSPFQAIAISAREQISPTTHPLQPPPRKLVEVCQSLAQQNHVNPVVPNKRCSNLRNHLFASDLNTPRPSRISAEQETAVPSPNLRGPFSSQTPSSCAVSQHHTYTTTTHHTHTISTHCTLPTSVAAQDLFKNLSPPSPTGAHKKNPLPQESQTPAKSPQTPRDFRRPPPRTPSIPGE</sequence>
<evidence type="ECO:0000313" key="2">
    <source>
        <dbReference type="EMBL" id="ROT76488.1"/>
    </source>
</evidence>
<name>A0A3R7QSD3_PENVA</name>
<evidence type="ECO:0000313" key="3">
    <source>
        <dbReference type="Proteomes" id="UP000283509"/>
    </source>
</evidence>
<evidence type="ECO:0000256" key="1">
    <source>
        <dbReference type="SAM" id="MobiDB-lite"/>
    </source>
</evidence>
<organism evidence="2 3">
    <name type="scientific">Penaeus vannamei</name>
    <name type="common">Whiteleg shrimp</name>
    <name type="synonym">Litopenaeus vannamei</name>
    <dbReference type="NCBI Taxonomy" id="6689"/>
    <lineage>
        <taxon>Eukaryota</taxon>
        <taxon>Metazoa</taxon>
        <taxon>Ecdysozoa</taxon>
        <taxon>Arthropoda</taxon>
        <taxon>Crustacea</taxon>
        <taxon>Multicrustacea</taxon>
        <taxon>Malacostraca</taxon>
        <taxon>Eumalacostraca</taxon>
        <taxon>Eucarida</taxon>
        <taxon>Decapoda</taxon>
        <taxon>Dendrobranchiata</taxon>
        <taxon>Penaeoidea</taxon>
        <taxon>Penaeidae</taxon>
        <taxon>Penaeus</taxon>
    </lineage>
</organism>
<feature type="compositionally biased region" description="Polar residues" evidence="1">
    <location>
        <begin position="355"/>
        <end position="373"/>
    </location>
</feature>
<protein>
    <submittedName>
        <fullName evidence="2">Uncharacterized protein</fullName>
    </submittedName>
</protein>
<dbReference type="AlphaFoldDB" id="A0A3R7QSD3"/>
<proteinExistence type="predicted"/>